<dbReference type="AlphaFoldDB" id="A0A4V3DFQ3"/>
<evidence type="ECO:0000313" key="2">
    <source>
        <dbReference type="Proteomes" id="UP000295729"/>
    </source>
</evidence>
<protein>
    <submittedName>
        <fullName evidence="1">Uncharacterized protein</fullName>
    </submittedName>
</protein>
<evidence type="ECO:0000313" key="1">
    <source>
        <dbReference type="EMBL" id="TDR06160.1"/>
    </source>
</evidence>
<dbReference type="Proteomes" id="UP000295729">
    <property type="component" value="Unassembled WGS sequence"/>
</dbReference>
<name>A0A4V3DFQ3_9GAMM</name>
<comment type="caution">
    <text evidence="1">The sequence shown here is derived from an EMBL/GenBank/DDBJ whole genome shotgun (WGS) entry which is preliminary data.</text>
</comment>
<accession>A0A4V3DFQ3</accession>
<dbReference type="OrthoDB" id="6099139at2"/>
<keyword evidence="2" id="KW-1185">Reference proteome</keyword>
<reference evidence="1 2" key="1">
    <citation type="submission" date="2019-03" db="EMBL/GenBank/DDBJ databases">
        <title>Genomic Encyclopedia of Type Strains, Phase IV (KMG-IV): sequencing the most valuable type-strain genomes for metagenomic binning, comparative biology and taxonomic classification.</title>
        <authorList>
            <person name="Goeker M."/>
        </authorList>
    </citation>
    <scope>NUCLEOTIDE SEQUENCE [LARGE SCALE GENOMIC DNA]</scope>
    <source>
        <strain evidence="1 2">DSM 5604</strain>
    </source>
</reference>
<organism evidence="1 2">
    <name type="scientific">Marinomonas communis</name>
    <dbReference type="NCBI Taxonomy" id="28254"/>
    <lineage>
        <taxon>Bacteria</taxon>
        <taxon>Pseudomonadati</taxon>
        <taxon>Pseudomonadota</taxon>
        <taxon>Gammaproteobacteria</taxon>
        <taxon>Oceanospirillales</taxon>
        <taxon>Oceanospirillaceae</taxon>
        <taxon>Marinomonas</taxon>
    </lineage>
</organism>
<gene>
    <name evidence="1" type="ORF">C8D85_3089</name>
</gene>
<proteinExistence type="predicted"/>
<sequence length="277" mass="30899">MSRELSQHHAFQTRCLADLGVVSWFQQDEPVNGAVWLAPNPWQMPENVAVSSPSMPIPELDMEDETFTPHQPSAPVVPVDEKQKDASVANLRRQLDAGPEVIVEDLQPIEEEIAPIQAPVAEVDIAGARLPMPVHLCAYWLAEQLLIITDLPRSFADQEALDKLSLSLAKALLKQDISAWQSAHFQWPGKLTNRHLMARVDWAVGGFEQFIANQLDAALPAKLIVAGEQSRAYLDELNEQHPLRHIPTANVHSLPQMLRIPELRKEAWGVMQSSFSS</sequence>
<dbReference type="EMBL" id="SNZA01000006">
    <property type="protein sequence ID" value="TDR06160.1"/>
    <property type="molecule type" value="Genomic_DNA"/>
</dbReference>
<dbReference type="RefSeq" id="WP_133564377.1">
    <property type="nucleotide sequence ID" value="NZ_SNZA01000006.1"/>
</dbReference>